<keyword evidence="3 7" id="KW-0694">RNA-binding</keyword>
<dbReference type="EMBL" id="VMFF01000013">
    <property type="protein sequence ID" value="TSC66152.1"/>
    <property type="molecule type" value="Genomic_DNA"/>
</dbReference>
<feature type="non-terminal residue" evidence="11">
    <location>
        <position position="1"/>
    </location>
</feature>
<dbReference type="InterPro" id="IPR022801">
    <property type="entry name" value="Ribosomal_uS4"/>
</dbReference>
<evidence type="ECO:0000256" key="3">
    <source>
        <dbReference type="ARBA" id="ARBA00022884"/>
    </source>
</evidence>
<dbReference type="GO" id="GO:0003735">
    <property type="term" value="F:structural constituent of ribosome"/>
    <property type="evidence" value="ECO:0007669"/>
    <property type="project" value="InterPro"/>
</dbReference>
<dbReference type="SMART" id="SM00363">
    <property type="entry name" value="S4"/>
    <property type="match status" value="1"/>
</dbReference>
<dbReference type="InterPro" id="IPR001912">
    <property type="entry name" value="Ribosomal_uS4_N"/>
</dbReference>
<feature type="domain" description="Small ribosomal subunit protein uS4 N-terminal" evidence="10">
    <location>
        <begin position="1"/>
        <end position="58"/>
    </location>
</feature>
<evidence type="ECO:0000256" key="2">
    <source>
        <dbReference type="ARBA" id="ARBA00022730"/>
    </source>
</evidence>
<dbReference type="PROSITE" id="PS50889">
    <property type="entry name" value="S4"/>
    <property type="match status" value="1"/>
</dbReference>
<dbReference type="GO" id="GO:0019843">
    <property type="term" value="F:rRNA binding"/>
    <property type="evidence" value="ECO:0007669"/>
    <property type="project" value="UniProtKB-KW"/>
</dbReference>
<dbReference type="InterPro" id="IPR005709">
    <property type="entry name" value="Ribosomal_uS4_bac-type"/>
</dbReference>
<dbReference type="SMART" id="SM01390">
    <property type="entry name" value="Ribosomal_S4"/>
    <property type="match status" value="1"/>
</dbReference>
<sequence length="169" mass="19477">PGQHGQSRGRVSEYGTQLKEKQKAKWTYGILEKQFRNYFKEAAKKKGITGDALLQILESRLDNIVYRLGFAETRAQARQLVSHGFFDVNGKKVNIPSYRTRVGEVIAFRESKKKSKYIDVLKQKLKNAKTQEWLELNSDQLSGKVLSTPNQEQIDSRINTQLIVELYSR</sequence>
<dbReference type="Proteomes" id="UP000319613">
    <property type="component" value="Unassembled WGS sequence"/>
</dbReference>
<dbReference type="PANTHER" id="PTHR11831:SF4">
    <property type="entry name" value="SMALL RIBOSOMAL SUBUNIT PROTEIN US4M"/>
    <property type="match status" value="1"/>
</dbReference>
<comment type="caution">
    <text evidence="11">The sequence shown here is derived from an EMBL/GenBank/DDBJ whole genome shotgun (WGS) entry which is preliminary data.</text>
</comment>
<dbReference type="SUPFAM" id="SSF55174">
    <property type="entry name" value="Alpha-L RNA-binding motif"/>
    <property type="match status" value="1"/>
</dbReference>
<dbReference type="Gene3D" id="1.10.1050.10">
    <property type="entry name" value="Ribosomal Protein S4 Delta 41, Chain A, domain 1"/>
    <property type="match status" value="1"/>
</dbReference>
<proteinExistence type="inferred from homology"/>
<evidence type="ECO:0000256" key="8">
    <source>
        <dbReference type="RuleBase" id="RU003699"/>
    </source>
</evidence>
<organism evidence="11 12">
    <name type="scientific">Candidatus Doudnabacteria bacterium Gr01-1014_77</name>
    <dbReference type="NCBI Taxonomy" id="2017133"/>
    <lineage>
        <taxon>Bacteria</taxon>
        <taxon>Candidatus Doudnaibacteriota</taxon>
    </lineage>
</organism>
<evidence type="ECO:0000259" key="9">
    <source>
        <dbReference type="SMART" id="SM00363"/>
    </source>
</evidence>
<name>A0A554JCP4_9BACT</name>
<feature type="domain" description="RNA-binding S4" evidence="9">
    <location>
        <begin position="59"/>
        <end position="126"/>
    </location>
</feature>
<dbReference type="CDD" id="cd00165">
    <property type="entry name" value="S4"/>
    <property type="match status" value="1"/>
</dbReference>
<dbReference type="Pfam" id="PF00163">
    <property type="entry name" value="Ribosomal_S4"/>
    <property type="match status" value="1"/>
</dbReference>
<dbReference type="Pfam" id="PF01479">
    <property type="entry name" value="S4"/>
    <property type="match status" value="1"/>
</dbReference>
<evidence type="ECO:0000313" key="11">
    <source>
        <dbReference type="EMBL" id="TSC66152.1"/>
    </source>
</evidence>
<dbReference type="Gene3D" id="3.10.290.10">
    <property type="entry name" value="RNA-binding S4 domain"/>
    <property type="match status" value="1"/>
</dbReference>
<dbReference type="GO" id="GO:0015935">
    <property type="term" value="C:small ribosomal subunit"/>
    <property type="evidence" value="ECO:0007669"/>
    <property type="project" value="InterPro"/>
</dbReference>
<evidence type="ECO:0000256" key="7">
    <source>
        <dbReference type="PROSITE-ProRule" id="PRU00182"/>
    </source>
</evidence>
<dbReference type="InterPro" id="IPR018079">
    <property type="entry name" value="Ribosomal_uS4_CS"/>
</dbReference>
<dbReference type="HAMAP" id="MF_01306_B">
    <property type="entry name" value="Ribosomal_uS4_B"/>
    <property type="match status" value="1"/>
</dbReference>
<evidence type="ECO:0000313" key="12">
    <source>
        <dbReference type="Proteomes" id="UP000319613"/>
    </source>
</evidence>
<reference evidence="11 12" key="1">
    <citation type="submission" date="2017-07" db="EMBL/GenBank/DDBJ databases">
        <title>Mechanisms for carbon and nitrogen cycling indicate functional differentiation within the Candidate Phyla Radiation.</title>
        <authorList>
            <person name="Danczak R.E."/>
            <person name="Johnston M.D."/>
            <person name="Kenah C."/>
            <person name="Slattery M."/>
            <person name="Wrighton K.C."/>
            <person name="Wilkins M.J."/>
        </authorList>
    </citation>
    <scope>NUCLEOTIDE SEQUENCE [LARGE SCALE GENOMIC DNA]</scope>
    <source>
        <strain evidence="11">Gr01-1014_77</strain>
    </source>
</reference>
<dbReference type="PROSITE" id="PS00632">
    <property type="entry name" value="RIBOSOMAL_S4"/>
    <property type="match status" value="1"/>
</dbReference>
<dbReference type="NCBIfam" id="TIGR01017">
    <property type="entry name" value="rpsD_bact"/>
    <property type="match status" value="1"/>
</dbReference>
<dbReference type="NCBIfam" id="NF003717">
    <property type="entry name" value="PRK05327.1"/>
    <property type="match status" value="1"/>
</dbReference>
<evidence type="ECO:0000256" key="6">
    <source>
        <dbReference type="ARBA" id="ARBA00035254"/>
    </source>
</evidence>
<evidence type="ECO:0000256" key="4">
    <source>
        <dbReference type="ARBA" id="ARBA00022980"/>
    </source>
</evidence>
<dbReference type="PANTHER" id="PTHR11831">
    <property type="entry name" value="30S 40S RIBOSOMAL PROTEIN"/>
    <property type="match status" value="1"/>
</dbReference>
<keyword evidence="5 8" id="KW-0687">Ribonucleoprotein</keyword>
<dbReference type="InterPro" id="IPR002942">
    <property type="entry name" value="S4_RNA-bd"/>
</dbReference>
<accession>A0A554JCP4</accession>
<comment type="similarity">
    <text evidence="1 8">Belongs to the universal ribosomal protein uS4 family.</text>
</comment>
<keyword evidence="4 8" id="KW-0689">Ribosomal protein</keyword>
<gene>
    <name evidence="11" type="ORF">G01um101477_203</name>
</gene>
<protein>
    <recommendedName>
        <fullName evidence="6">Small ribosomal subunit protein uS4</fullName>
    </recommendedName>
</protein>
<keyword evidence="2 7" id="KW-0699">rRNA-binding</keyword>
<evidence type="ECO:0000256" key="1">
    <source>
        <dbReference type="ARBA" id="ARBA00007465"/>
    </source>
</evidence>
<evidence type="ECO:0000259" key="10">
    <source>
        <dbReference type="SMART" id="SM01390"/>
    </source>
</evidence>
<dbReference type="InterPro" id="IPR036986">
    <property type="entry name" value="S4_RNA-bd_sf"/>
</dbReference>
<dbReference type="GO" id="GO:0042274">
    <property type="term" value="P:ribosomal small subunit biogenesis"/>
    <property type="evidence" value="ECO:0007669"/>
    <property type="project" value="TreeGrafter"/>
</dbReference>
<dbReference type="FunFam" id="3.10.290.10:FF:000001">
    <property type="entry name" value="30S ribosomal protein S4"/>
    <property type="match status" value="1"/>
</dbReference>
<dbReference type="GO" id="GO:0006412">
    <property type="term" value="P:translation"/>
    <property type="evidence" value="ECO:0007669"/>
    <property type="project" value="InterPro"/>
</dbReference>
<dbReference type="AlphaFoldDB" id="A0A554JCP4"/>
<evidence type="ECO:0000256" key="5">
    <source>
        <dbReference type="ARBA" id="ARBA00023274"/>
    </source>
</evidence>